<evidence type="ECO:0000313" key="1">
    <source>
        <dbReference type="EMBL" id="OQO08456.1"/>
    </source>
</evidence>
<dbReference type="Proteomes" id="UP000192596">
    <property type="component" value="Unassembled WGS sequence"/>
</dbReference>
<dbReference type="InParanoid" id="A0A1V8TAN5"/>
<organism evidence="1 2">
    <name type="scientific">Cryoendolithus antarcticus</name>
    <dbReference type="NCBI Taxonomy" id="1507870"/>
    <lineage>
        <taxon>Eukaryota</taxon>
        <taxon>Fungi</taxon>
        <taxon>Dikarya</taxon>
        <taxon>Ascomycota</taxon>
        <taxon>Pezizomycotina</taxon>
        <taxon>Dothideomycetes</taxon>
        <taxon>Dothideomycetidae</taxon>
        <taxon>Cladosporiales</taxon>
        <taxon>Cladosporiaceae</taxon>
        <taxon>Cryoendolithus</taxon>
    </lineage>
</organism>
<keyword evidence="2" id="KW-1185">Reference proteome</keyword>
<dbReference type="STRING" id="1507870.A0A1V8TAN5"/>
<accession>A0A1V8TAN5</accession>
<name>A0A1V8TAN5_9PEZI</name>
<dbReference type="EMBL" id="NAJO01000012">
    <property type="protein sequence ID" value="OQO08456.1"/>
    <property type="molecule type" value="Genomic_DNA"/>
</dbReference>
<gene>
    <name evidence="1" type="ORF">B0A48_06326</name>
</gene>
<protein>
    <submittedName>
        <fullName evidence="1">Uncharacterized protein</fullName>
    </submittedName>
</protein>
<dbReference type="AlphaFoldDB" id="A0A1V8TAN5"/>
<proteinExistence type="predicted"/>
<sequence>MFPSLPLRATLDPYALPKPPLTTQPTPSLSPNFPYTWQSNPYTSKRTWPPHFDSLSPKHRFSLERRYRRRAKLKWARPTWTKGVKLAQWGSILFVTVYGVLFMEGPEGQKGVFSGIRKWYGEQADIAAGARGGSVTDGSPPVVRSATT</sequence>
<dbReference type="OrthoDB" id="5278907at2759"/>
<reference evidence="2" key="1">
    <citation type="submission" date="2017-03" db="EMBL/GenBank/DDBJ databases">
        <title>Genomes of endolithic fungi from Antarctica.</title>
        <authorList>
            <person name="Coleine C."/>
            <person name="Masonjones S."/>
            <person name="Stajich J.E."/>
        </authorList>
    </citation>
    <scope>NUCLEOTIDE SEQUENCE [LARGE SCALE GENOMIC DNA]</scope>
    <source>
        <strain evidence="2">CCFEE 5527</strain>
    </source>
</reference>
<evidence type="ECO:0000313" key="2">
    <source>
        <dbReference type="Proteomes" id="UP000192596"/>
    </source>
</evidence>
<comment type="caution">
    <text evidence="1">The sequence shown here is derived from an EMBL/GenBank/DDBJ whole genome shotgun (WGS) entry which is preliminary data.</text>
</comment>